<dbReference type="InterPro" id="IPR032350">
    <property type="entry name" value="Nbr1_FW"/>
</dbReference>
<evidence type="ECO:0000313" key="6">
    <source>
        <dbReference type="EMBL" id="URL56877.1"/>
    </source>
</evidence>
<dbReference type="InterPro" id="IPR050708">
    <property type="entry name" value="T6SS_VgrG/RHS"/>
</dbReference>
<reference evidence="6" key="1">
    <citation type="submission" date="2020-10" db="EMBL/GenBank/DDBJ databases">
        <title>Whole-genome sequence of Luteibacter sp. EIF3.</title>
        <authorList>
            <person name="Friedrich I."/>
            <person name="Hertel R."/>
            <person name="Daniel R."/>
        </authorList>
    </citation>
    <scope>NUCLEOTIDE SEQUENCE</scope>
    <source>
        <strain evidence="6">EIF3</strain>
    </source>
</reference>
<dbReference type="Proteomes" id="UP001056681">
    <property type="component" value="Chromosome"/>
</dbReference>
<evidence type="ECO:0000256" key="1">
    <source>
        <dbReference type="ARBA" id="ARBA00022737"/>
    </source>
</evidence>
<dbReference type="Gene3D" id="2.60.40.10">
    <property type="entry name" value="Immunoglobulins"/>
    <property type="match status" value="2"/>
</dbReference>
<dbReference type="PANTHER" id="PTHR32305:SF15">
    <property type="entry name" value="PROTEIN RHSA-RELATED"/>
    <property type="match status" value="1"/>
</dbReference>
<feature type="chain" id="PRO_5047547926" evidence="2">
    <location>
        <begin position="37"/>
        <end position="1179"/>
    </location>
</feature>
<sequence>MITFNHIQSKARGRMRALSYVAMLSFGAWQSETANATSTLPSTGSRVTLPQPNMQKCDDPTDPNCGTNTNPHAPTISWTSVVPANGYVLPTDTLTFGATAADRDTYVASIDFFIDDKNRVTFTGSSFQTTVSGLSPGAHTAVAVARDSQGRTGTTDHVPFTVRTSVIAGNIDGVSSDGIISGWACSTYLPQSIPVDLYLGGPYGTGTGIGRFTANVASEPAVAAACNVSGGSYRFSIPLTSAQRVQFGGKTIYLHGISPVGAANSLLGNSGNFVVPAAVRNAQVVSQTVASTMQAGASQTVNVQMRNTGDYTWSAGTGFKLGSVGENNVWGIGRVALPSDVAPGQTASFTFNITAPSTPGAYTFQWQMLQEGVVWFGGATSAVSVSAIGGAISANPGTCSITTGNTSCSSAITWSSNSASSQVWGSNLDGSGAAVVASGQSGSQTLGGITTAGRRFTLKSGSFTLGSVDAHAIPGPEVATIASIDYDELGRVIARHDASGQVKVSYQYDAEGHLTSTTDALNHVQSLTYDALGRVASSTDADNKTTSYTYDAADRIVLVVDPRSNVTTYDYDGFGQLWRQVSPDSGTTTFAYDANGLQQSMTRASGVQTVYGYDGLNRLVSMTSGGLVQQATYDSCTNGAGRLCSVADATGTTSYSYTPEGAIAGRGFSIGGTGYGLGYAYDGMGRLSAVVYPDGAQLNYAYAYGQVSGATLTANGVTSSIATALTYRGGDGSFAGWTSSNGLSNTLSYDGDGRLTAINVPGVQSLAFGYDGADRMTRITNGIDATLTQNFQYDSPSRLTSVTSAADNESFQYDANGNRTSQSINGLTSAQGIASTSNRLLSTGTQALGYDANGNLTTVDGVAQYHYDAFNRMDAAAGASYYVNPEGQRLRKATNLGTTFFAPDRGGPLLAEYADGGWVDYLWVNGRLIGRRAGGQIYAIHADQTGRPESATNASRSVVWSANNFAFDRQVVTEGFKLNLGFPGQYFDDETRTWNNGFRDYRADLGRYMESDPIGLMGGLNTYAYVGSAPLNLVDPLGLRSLTDCENRILAPYFPGKDLSKIDVEEGIPWLARQFGAGNADAWTYKNTIYTAPGVDAPDTAGGISLIGHEIVHSTQYDQYGAIGLARRYNSAYKSNIKAGMSEYDAYRNNPFEVAGFDMGARVLHDLKENGGNPCECSK</sequence>
<protein>
    <submittedName>
        <fullName evidence="6">DUF4157 domain-containing protein</fullName>
    </submittedName>
</protein>
<dbReference type="InterPro" id="IPR006530">
    <property type="entry name" value="YD"/>
</dbReference>
<evidence type="ECO:0000259" key="5">
    <source>
        <dbReference type="Pfam" id="PF25023"/>
    </source>
</evidence>
<dbReference type="Pfam" id="PF16158">
    <property type="entry name" value="N_BRCA1_IG"/>
    <property type="match status" value="1"/>
</dbReference>
<gene>
    <name evidence="6" type="ORF">IM816_09335</name>
</gene>
<dbReference type="InterPro" id="IPR056823">
    <property type="entry name" value="TEN-like_YD-shell"/>
</dbReference>
<name>A0ABY4SYP2_9GAMM</name>
<keyword evidence="1" id="KW-0677">Repeat</keyword>
<dbReference type="InterPro" id="IPR025295">
    <property type="entry name" value="eCIS_core_dom"/>
</dbReference>
<feature type="domain" description="eCIS core" evidence="3">
    <location>
        <begin position="1056"/>
        <end position="1119"/>
    </location>
</feature>
<accession>A0ABY4SYP2</accession>
<feature type="domain" description="Teneurin-like YD-shell" evidence="5">
    <location>
        <begin position="765"/>
        <end position="1012"/>
    </location>
</feature>
<evidence type="ECO:0000259" key="3">
    <source>
        <dbReference type="Pfam" id="PF13699"/>
    </source>
</evidence>
<evidence type="ECO:0000313" key="7">
    <source>
        <dbReference type="Proteomes" id="UP001056681"/>
    </source>
</evidence>
<dbReference type="InterPro" id="IPR013783">
    <property type="entry name" value="Ig-like_fold"/>
</dbReference>
<feature type="signal peptide" evidence="2">
    <location>
        <begin position="1"/>
        <end position="36"/>
    </location>
</feature>
<dbReference type="Pfam" id="PF13699">
    <property type="entry name" value="eCIS_core"/>
    <property type="match status" value="1"/>
</dbReference>
<dbReference type="EMBL" id="CP063231">
    <property type="protein sequence ID" value="URL56877.1"/>
    <property type="molecule type" value="Genomic_DNA"/>
</dbReference>
<dbReference type="InterPro" id="IPR022385">
    <property type="entry name" value="Rhs_assc_core"/>
</dbReference>
<feature type="domain" description="Nbr1 FW" evidence="4">
    <location>
        <begin position="291"/>
        <end position="377"/>
    </location>
</feature>
<feature type="domain" description="Teneurin-like YD-shell" evidence="5">
    <location>
        <begin position="482"/>
        <end position="622"/>
    </location>
</feature>
<keyword evidence="2" id="KW-0732">Signal</keyword>
<dbReference type="PANTHER" id="PTHR32305">
    <property type="match status" value="1"/>
</dbReference>
<keyword evidence="7" id="KW-1185">Reference proteome</keyword>
<proteinExistence type="predicted"/>
<organism evidence="6 7">
    <name type="scientific">Luteibacter flocculans</name>
    <dbReference type="NCBI Taxonomy" id="2780091"/>
    <lineage>
        <taxon>Bacteria</taxon>
        <taxon>Pseudomonadati</taxon>
        <taxon>Pseudomonadota</taxon>
        <taxon>Gammaproteobacteria</taxon>
        <taxon>Lysobacterales</taxon>
        <taxon>Rhodanobacteraceae</taxon>
        <taxon>Luteibacter</taxon>
    </lineage>
</organism>
<dbReference type="RefSeq" id="WP_250337846.1">
    <property type="nucleotide sequence ID" value="NZ_CP063231.1"/>
</dbReference>
<dbReference type="Pfam" id="PF25023">
    <property type="entry name" value="TEN_YD-shell"/>
    <property type="match status" value="2"/>
</dbReference>
<evidence type="ECO:0000256" key="2">
    <source>
        <dbReference type="SAM" id="SignalP"/>
    </source>
</evidence>
<dbReference type="NCBIfam" id="TIGR03696">
    <property type="entry name" value="Rhs_assc_core"/>
    <property type="match status" value="1"/>
</dbReference>
<dbReference type="Gene3D" id="2.180.10.10">
    <property type="entry name" value="RHS repeat-associated core"/>
    <property type="match status" value="1"/>
</dbReference>
<dbReference type="NCBIfam" id="TIGR01643">
    <property type="entry name" value="YD_repeat_2x"/>
    <property type="match status" value="3"/>
</dbReference>
<evidence type="ECO:0000259" key="4">
    <source>
        <dbReference type="Pfam" id="PF16158"/>
    </source>
</evidence>
<dbReference type="PRINTS" id="PR00394">
    <property type="entry name" value="RHSPROTEIN"/>
</dbReference>